<dbReference type="Gene3D" id="3.30.300.30">
    <property type="match status" value="1"/>
</dbReference>
<dbReference type="Pfam" id="PF00501">
    <property type="entry name" value="AMP-binding"/>
    <property type="match status" value="1"/>
</dbReference>
<protein>
    <submittedName>
        <fullName evidence="5">Long-chain fatty acid--CoA ligase</fullName>
    </submittedName>
</protein>
<keyword evidence="6" id="KW-1185">Reference proteome</keyword>
<dbReference type="AlphaFoldDB" id="A0A2P6MF71"/>
<dbReference type="GO" id="GO:0016877">
    <property type="term" value="F:ligase activity, forming carbon-sulfur bonds"/>
    <property type="evidence" value="ECO:0007669"/>
    <property type="project" value="UniProtKB-ARBA"/>
</dbReference>
<feature type="domain" description="AMP-dependent synthetase/ligase" evidence="3">
    <location>
        <begin position="32"/>
        <end position="421"/>
    </location>
</feature>
<dbReference type="Proteomes" id="UP000243650">
    <property type="component" value="Unassembled WGS sequence"/>
</dbReference>
<evidence type="ECO:0000256" key="2">
    <source>
        <dbReference type="ARBA" id="ARBA00022598"/>
    </source>
</evidence>
<name>A0A2P6MF71_ALKUR</name>
<dbReference type="InterPro" id="IPR020845">
    <property type="entry name" value="AMP-binding_CS"/>
</dbReference>
<dbReference type="PROSITE" id="PS00455">
    <property type="entry name" value="AMP_BINDING"/>
    <property type="match status" value="1"/>
</dbReference>
<comment type="caution">
    <text evidence="5">The sequence shown here is derived from an EMBL/GenBank/DDBJ whole genome shotgun (WGS) entry which is preliminary data.</text>
</comment>
<reference evidence="5 6" key="1">
    <citation type="submission" date="2018-03" db="EMBL/GenBank/DDBJ databases">
        <title>Bacillus urumqiensis sp. nov., a moderately haloalkaliphilic bacterium isolated from a salt lake.</title>
        <authorList>
            <person name="Zhao B."/>
            <person name="Liao Z."/>
        </authorList>
    </citation>
    <scope>NUCLEOTIDE SEQUENCE [LARGE SCALE GENOMIC DNA]</scope>
    <source>
        <strain evidence="5 6">BZ-SZ-XJ18</strain>
    </source>
</reference>
<organism evidence="5 6">
    <name type="scientific">Alkalicoccus urumqiensis</name>
    <name type="common">Bacillus urumqiensis</name>
    <dbReference type="NCBI Taxonomy" id="1548213"/>
    <lineage>
        <taxon>Bacteria</taxon>
        <taxon>Bacillati</taxon>
        <taxon>Bacillota</taxon>
        <taxon>Bacilli</taxon>
        <taxon>Bacillales</taxon>
        <taxon>Bacillaceae</taxon>
        <taxon>Alkalicoccus</taxon>
    </lineage>
</organism>
<evidence type="ECO:0000313" key="6">
    <source>
        <dbReference type="Proteomes" id="UP000243650"/>
    </source>
</evidence>
<dbReference type="Pfam" id="PF13193">
    <property type="entry name" value="AMP-binding_C"/>
    <property type="match status" value="1"/>
</dbReference>
<evidence type="ECO:0000256" key="1">
    <source>
        <dbReference type="ARBA" id="ARBA00006432"/>
    </source>
</evidence>
<dbReference type="Gene3D" id="3.40.50.980">
    <property type="match status" value="2"/>
</dbReference>
<evidence type="ECO:0000259" key="4">
    <source>
        <dbReference type="Pfam" id="PF13193"/>
    </source>
</evidence>
<evidence type="ECO:0000259" key="3">
    <source>
        <dbReference type="Pfam" id="PF00501"/>
    </source>
</evidence>
<dbReference type="PANTHER" id="PTHR43767:SF9">
    <property type="entry name" value="LONG-CHAIN-FATTY-ACID--COA LIGASE"/>
    <property type="match status" value="1"/>
</dbReference>
<gene>
    <name evidence="5" type="ORF">C6I21_12480</name>
</gene>
<dbReference type="Gene3D" id="2.30.38.10">
    <property type="entry name" value="Luciferase, Domain 3"/>
    <property type="match status" value="1"/>
</dbReference>
<feature type="domain" description="AMP-binding enzyme C-terminal" evidence="4">
    <location>
        <begin position="471"/>
        <end position="546"/>
    </location>
</feature>
<dbReference type="OrthoDB" id="9803968at2"/>
<dbReference type="FunFam" id="3.30.300.30:FF:000008">
    <property type="entry name" value="2,3-dihydroxybenzoate-AMP ligase"/>
    <property type="match status" value="1"/>
</dbReference>
<sequence length="565" mass="63727">MTTLTQQPWFDAYPQEIPVSISYEEKPLHYYLQRAAETFPEKTAFHFMGKEMNYKQVYDEALKLANQLRGLGVEPGDRVAIMLANSPQAVISYYGALLAGAVVVQTNPLYVEREIEHQLNDSQAKVMICLDLVYPRVAKVKEQTSLTHIIVTGIKDYLPFPKNMIYPFIQKKNTGIKVEISYSDTLLSFTKLIEEGRAAEIPLTINPKEDLALLQYTGGTTGPAKGVMLTHYNLTVNTQQCEEWMYKLKPGEEIVLAALPFFHVYGMTTVMNLSVRMGFNMIIMPKFDPKSILKAIEKHKATLYPGAPTMYIGLLNHPDLKKHDLSSIKACISGSAPLPVEVQSRFEAATGGQLVEGYGLTETSPVAIANLIWGRRKQGSIGIPWPDTEVKVLSAETGEEAGPEEVGELMIKGPQVMKGYWNQPEATAACFRDDWFLTGDMGYMDEEGFFYIVDRKKDMIIAGGFNIYPREVEEVLYEHEAVQEVCVIGVPDVYRGETVKAFIVKKEGMDVTEEELDQHCREYLASFKTPKYYEFREELPKTMVGKILRRVLVEEEREKQSGGKS</sequence>
<dbReference type="PANTHER" id="PTHR43767">
    <property type="entry name" value="LONG-CHAIN-FATTY-ACID--COA LIGASE"/>
    <property type="match status" value="1"/>
</dbReference>
<dbReference type="InterPro" id="IPR050237">
    <property type="entry name" value="ATP-dep_AMP-bd_enzyme"/>
</dbReference>
<proteinExistence type="inferred from homology"/>
<dbReference type="FunFam" id="3.40.50.12780:FF:000003">
    <property type="entry name" value="Long-chain-fatty-acid--CoA ligase FadD"/>
    <property type="match status" value="1"/>
</dbReference>
<evidence type="ECO:0000313" key="5">
    <source>
        <dbReference type="EMBL" id="PRO64952.1"/>
    </source>
</evidence>
<dbReference type="InterPro" id="IPR045851">
    <property type="entry name" value="AMP-bd_C_sf"/>
</dbReference>
<dbReference type="EMBL" id="PVNS01000011">
    <property type="protein sequence ID" value="PRO64952.1"/>
    <property type="molecule type" value="Genomic_DNA"/>
</dbReference>
<dbReference type="CDD" id="cd05936">
    <property type="entry name" value="FC-FACS_FadD_like"/>
    <property type="match status" value="1"/>
</dbReference>
<accession>A0A2P6MF71</accession>
<dbReference type="SUPFAM" id="SSF56801">
    <property type="entry name" value="Acetyl-CoA synthetase-like"/>
    <property type="match status" value="1"/>
</dbReference>
<dbReference type="InterPro" id="IPR000873">
    <property type="entry name" value="AMP-dep_synth/lig_dom"/>
</dbReference>
<comment type="similarity">
    <text evidence="1">Belongs to the ATP-dependent AMP-binding enzyme family.</text>
</comment>
<dbReference type="InterPro" id="IPR025110">
    <property type="entry name" value="AMP-bd_C"/>
</dbReference>
<dbReference type="RefSeq" id="WP_105959808.1">
    <property type="nucleotide sequence ID" value="NZ_PVNS01000011.1"/>
</dbReference>
<keyword evidence="2 5" id="KW-0436">Ligase</keyword>